<evidence type="ECO:0000313" key="2">
    <source>
        <dbReference type="Proteomes" id="UP000195633"/>
    </source>
</evidence>
<dbReference type="EMBL" id="CP021524">
    <property type="protein sequence ID" value="ARW09806.1"/>
    <property type="molecule type" value="Genomic_DNA"/>
</dbReference>
<accession>A0A1Y0V139</accession>
<name>A0A1Y0V139_9PROT</name>
<dbReference type="Proteomes" id="UP000195633">
    <property type="component" value="Chromosome"/>
</dbReference>
<evidence type="ECO:0000313" key="1">
    <source>
        <dbReference type="EMBL" id="ARW09806.1"/>
    </source>
</evidence>
<organism evidence="1 2">
    <name type="scientific">Acetobacter ascendens</name>
    <dbReference type="NCBI Taxonomy" id="481146"/>
    <lineage>
        <taxon>Bacteria</taxon>
        <taxon>Pseudomonadati</taxon>
        <taxon>Pseudomonadota</taxon>
        <taxon>Alphaproteobacteria</taxon>
        <taxon>Acetobacterales</taxon>
        <taxon>Acetobacteraceae</taxon>
        <taxon>Acetobacter</taxon>
    </lineage>
</organism>
<dbReference type="RefSeq" id="WP_239427503.1">
    <property type="nucleotide sequence ID" value="NZ_CP021524.1"/>
</dbReference>
<dbReference type="AlphaFoldDB" id="A0A1Y0V139"/>
<reference evidence="1 2" key="1">
    <citation type="submission" date="2017-05" db="EMBL/GenBank/DDBJ databases">
        <title>Genome sequence of Acetobacter pasteurianus subsp. ascendens strain SRCM101447.</title>
        <authorList>
            <person name="Cho S.H."/>
        </authorList>
    </citation>
    <scope>NUCLEOTIDE SEQUENCE [LARGE SCALE GENOMIC DNA]</scope>
    <source>
        <strain evidence="1 2">SRCM101447</strain>
    </source>
</reference>
<protein>
    <submittedName>
        <fullName evidence="1">Uncharacterized protein</fullName>
    </submittedName>
</protein>
<gene>
    <name evidence="1" type="ORF">S101447_00704</name>
</gene>
<sequence>MKFSLSFIIINYMTEKFTLTLILQPATFIMRQEKRHNRIIKMTDDEARMLTGTELDPQKLYMQVEGLKDVLKLAVSGLSQQSLRNLQEALEKVCAGSVEIPGMAEALEIVKEHSSAAPHLQ</sequence>
<proteinExistence type="predicted"/>